<dbReference type="SUPFAM" id="SSF46689">
    <property type="entry name" value="Homeodomain-like"/>
    <property type="match status" value="1"/>
</dbReference>
<comment type="caution">
    <text evidence="1">The sequence shown here is derived from an EMBL/GenBank/DDBJ whole genome shotgun (WGS) entry which is preliminary data.</text>
</comment>
<dbReference type="InterPro" id="IPR009057">
    <property type="entry name" value="Homeodomain-like_sf"/>
</dbReference>
<proteinExistence type="predicted"/>
<protein>
    <submittedName>
        <fullName evidence="1">Transposase</fullName>
    </submittedName>
</protein>
<organism evidence="1 2">
    <name type="scientific">Planktothrix agardhii CCAP 1459/11A</name>
    <dbReference type="NCBI Taxonomy" id="282420"/>
    <lineage>
        <taxon>Bacteria</taxon>
        <taxon>Bacillati</taxon>
        <taxon>Cyanobacteriota</taxon>
        <taxon>Cyanophyceae</taxon>
        <taxon>Oscillatoriophycideae</taxon>
        <taxon>Oscillatoriales</taxon>
        <taxon>Microcoleaceae</taxon>
        <taxon>Planktothrix</taxon>
    </lineage>
</organism>
<dbReference type="RefSeq" id="WP_141294407.1">
    <property type="nucleotide sequence ID" value="NZ_BJCD01000042.1"/>
</dbReference>
<dbReference type="EMBL" id="BJCD01000042">
    <property type="protein sequence ID" value="GDZ94249.1"/>
    <property type="molecule type" value="Genomic_DNA"/>
</dbReference>
<name>A0A4V0XUL4_PLAAG</name>
<dbReference type="Pfam" id="PF13384">
    <property type="entry name" value="HTH_23"/>
    <property type="match status" value="1"/>
</dbReference>
<dbReference type="AlphaFoldDB" id="A0A4V0XUL4"/>
<sequence>MLDMPENQELREKLKELEEYISNIKNLREWKRGEAVRLRLIQKSYEEIQQRLGVSISFIAKSQKKYLEKGIPGLKLGYQGSKSYLTPSQLEEIEQWLIPLERRNISELERHLIEEYDVVFKSPESYYKILRDSQLSWQKGNLENPKKNPEVIAKRNQEIAEMLRGLTGEIESGQLLVYALDECHLQGDDICSYLWGDRENREVIQVENQRNRQTYYGAFNLWTKEFIVSPYETGDGENTEH</sequence>
<dbReference type="Proteomes" id="UP000299794">
    <property type="component" value="Unassembled WGS sequence"/>
</dbReference>
<reference evidence="2" key="1">
    <citation type="submission" date="2019-02" db="EMBL/GenBank/DDBJ databases">
        <title>Draft genome sequence of Planktothrix agardhii NIES-905.</title>
        <authorList>
            <person name="Yamaguchi H."/>
            <person name="Suzuki S."/>
            <person name="Kawachi M."/>
        </authorList>
    </citation>
    <scope>NUCLEOTIDE SEQUENCE [LARGE SCALE GENOMIC DNA]</scope>
    <source>
        <strain evidence="2">CCAP 1459/11A</strain>
    </source>
</reference>
<accession>A0A4V0XUL4</accession>
<evidence type="ECO:0000313" key="2">
    <source>
        <dbReference type="Proteomes" id="UP000299794"/>
    </source>
</evidence>
<gene>
    <name evidence="1" type="ORF">PA905_22020</name>
</gene>
<evidence type="ECO:0000313" key="1">
    <source>
        <dbReference type="EMBL" id="GDZ94249.1"/>
    </source>
</evidence>